<dbReference type="EC" id="3.4.19.9" evidence="7"/>
<dbReference type="PROSITE" id="PS51273">
    <property type="entry name" value="GATASE_TYPE_1"/>
    <property type="match status" value="1"/>
</dbReference>
<evidence type="ECO:0000313" key="10">
    <source>
        <dbReference type="RefSeq" id="XP_007526913.1"/>
    </source>
</evidence>
<feature type="chain" id="PRO_5010233545" description="folate gamma-glutamyl hydrolase" evidence="8">
    <location>
        <begin position="27"/>
        <end position="318"/>
    </location>
</feature>
<comment type="similarity">
    <text evidence="2">Belongs to the peptidase C26 family.</text>
</comment>
<dbReference type="GO" id="GO:0005576">
    <property type="term" value="C:extracellular region"/>
    <property type="evidence" value="ECO:0007669"/>
    <property type="project" value="UniProtKB-SubCell"/>
</dbReference>
<protein>
    <recommendedName>
        <fullName evidence="7">folate gamma-glutamyl hydrolase</fullName>
        <ecNumber evidence="7">3.4.19.9</ecNumber>
    </recommendedName>
</protein>
<accession>A0A1S2ZZ83</accession>
<dbReference type="GeneID" id="103116893"/>
<evidence type="ECO:0000256" key="3">
    <source>
        <dbReference type="ARBA" id="ARBA00022525"/>
    </source>
</evidence>
<keyword evidence="5 7" id="KW-0378">Hydrolase</keyword>
<keyword evidence="4 8" id="KW-0732">Signal</keyword>
<dbReference type="FunCoup" id="A0A1S2ZZ83">
    <property type="interactions" value="336"/>
</dbReference>
<organism evidence="9 10">
    <name type="scientific">Erinaceus europaeus</name>
    <name type="common">Western European hedgehog</name>
    <dbReference type="NCBI Taxonomy" id="9365"/>
    <lineage>
        <taxon>Eukaryota</taxon>
        <taxon>Metazoa</taxon>
        <taxon>Chordata</taxon>
        <taxon>Craniata</taxon>
        <taxon>Vertebrata</taxon>
        <taxon>Euteleostomi</taxon>
        <taxon>Mammalia</taxon>
        <taxon>Eutheria</taxon>
        <taxon>Laurasiatheria</taxon>
        <taxon>Eulipotyphla</taxon>
        <taxon>Erinaceidae</taxon>
        <taxon>Erinaceinae</taxon>
        <taxon>Erinaceus</taxon>
    </lineage>
</organism>
<evidence type="ECO:0000256" key="7">
    <source>
        <dbReference type="PROSITE-ProRule" id="PRU00607"/>
    </source>
</evidence>
<evidence type="ECO:0000313" key="9">
    <source>
        <dbReference type="Proteomes" id="UP001652624"/>
    </source>
</evidence>
<feature type="signal peptide" evidence="8">
    <location>
        <begin position="1"/>
        <end position="26"/>
    </location>
</feature>
<dbReference type="CTD" id="8836"/>
<comment type="catalytic activity">
    <reaction evidence="7">
        <text>(6S)-5,6,7,8-tetrahydrofolyl-(gamma-L-Glu)(n) + (n-1) H2O = (6S)-5,6,7,8-tetrahydrofolate + (n-1) L-glutamate</text>
        <dbReference type="Rhea" id="RHEA:56784"/>
        <dbReference type="Rhea" id="RHEA-COMP:14738"/>
        <dbReference type="ChEBI" id="CHEBI:15377"/>
        <dbReference type="ChEBI" id="CHEBI:29985"/>
        <dbReference type="ChEBI" id="CHEBI:57453"/>
        <dbReference type="ChEBI" id="CHEBI:141005"/>
        <dbReference type="EC" id="3.4.19.9"/>
    </reaction>
</comment>
<dbReference type="eggNOG" id="KOG1559">
    <property type="taxonomic scope" value="Eukaryota"/>
</dbReference>
<dbReference type="STRING" id="9365.ENSEEUP00000007322"/>
<name>A0A1S2ZZ83_ERIEU</name>
<dbReference type="InterPro" id="IPR015527">
    <property type="entry name" value="Pept_C26_g-glut_hydrolase"/>
</dbReference>
<dbReference type="FunFam" id="3.40.50.880:FF:000024">
    <property type="entry name" value="Folate gamma-glutamyl hydrolase"/>
    <property type="match status" value="1"/>
</dbReference>
<dbReference type="RefSeq" id="XP_007526913.1">
    <property type="nucleotide sequence ID" value="XM_007526851.3"/>
</dbReference>
<gene>
    <name evidence="10" type="primary">GGH</name>
</gene>
<keyword evidence="9" id="KW-1185">Reference proteome</keyword>
<sequence length="318" mass="36201">MASLGRLLCVLGLLLCGLANFQLTTSRSLSSKKPIIGVLMQKCHNKLMRNMGKYYIAASYVKYLESAGARVVPVRLDLTDKEYEKLFQSINGILFPGGSVNLRKSGYSHVAKIFYRFAKESFDEGDYFPVWGTCLGFEELSYLVSGEFLLTHTKTVGIKMPLNFTADALQSRMFENFPAELLLSLAVEHLTANFHRWSLSLKNFTANTKLKKFFTVLTTNTDGETEFISTMEGYKYPVYGVQWHPEKAPYEWGKFKGISHAPSAVKAAFYLAQFFVTEARRNSHHFQSETEEDKALIYHFNPVYTGNISSFQQCYIFE</sequence>
<evidence type="ECO:0000256" key="5">
    <source>
        <dbReference type="ARBA" id="ARBA00022801"/>
    </source>
</evidence>
<evidence type="ECO:0000256" key="2">
    <source>
        <dbReference type="ARBA" id="ARBA00011083"/>
    </source>
</evidence>
<dbReference type="PROSITE" id="PS51275">
    <property type="entry name" value="PEPTIDASE_C26_GGH"/>
    <property type="match status" value="1"/>
</dbReference>
<evidence type="ECO:0000256" key="1">
    <source>
        <dbReference type="ARBA" id="ARBA00004239"/>
    </source>
</evidence>
<dbReference type="Gene3D" id="3.40.50.880">
    <property type="match status" value="1"/>
</dbReference>
<evidence type="ECO:0000256" key="6">
    <source>
        <dbReference type="PIRSR" id="PIRSR615527-1"/>
    </source>
</evidence>
<feature type="active site" description="Nucleophile" evidence="6 7">
    <location>
        <position position="134"/>
    </location>
</feature>
<dbReference type="PANTHER" id="PTHR11315:SF20">
    <property type="entry name" value="GAMMA-GLUTAMYL HYDROLASE"/>
    <property type="match status" value="1"/>
</dbReference>
<dbReference type="CDD" id="cd01747">
    <property type="entry name" value="GATase1_Glutamyl_Hydrolase"/>
    <property type="match status" value="1"/>
</dbReference>
<dbReference type="PANTHER" id="PTHR11315">
    <property type="entry name" value="PROTEASE FAMILY C26 GAMMA-GLUTAMYL HYDROLASE"/>
    <property type="match status" value="1"/>
</dbReference>
<reference evidence="9" key="1">
    <citation type="submission" date="2025-05" db="UniProtKB">
        <authorList>
            <consortium name="RefSeq"/>
        </authorList>
    </citation>
    <scope>NUCLEOTIDE SEQUENCE [LARGE SCALE GENOMIC DNA]</scope>
</reference>
<dbReference type="SUPFAM" id="SSF52317">
    <property type="entry name" value="Class I glutamine amidotransferase-like"/>
    <property type="match status" value="1"/>
</dbReference>
<dbReference type="InterPro" id="IPR011697">
    <property type="entry name" value="Peptidase_C26"/>
</dbReference>
<dbReference type="GO" id="GO:0034722">
    <property type="term" value="F:gamma-glutamyl-peptidase activity"/>
    <property type="evidence" value="ECO:0007669"/>
    <property type="project" value="UniProtKB-UniRule"/>
</dbReference>
<keyword evidence="3" id="KW-0964">Secreted</keyword>
<feature type="active site" description="Proton donor" evidence="6">
    <location>
        <position position="244"/>
    </location>
</feature>
<feature type="active site" evidence="7">
    <location>
        <position position="244"/>
    </location>
</feature>
<dbReference type="GO" id="GO:0046900">
    <property type="term" value="P:tetrahydrofolylpolyglutamate metabolic process"/>
    <property type="evidence" value="ECO:0007669"/>
    <property type="project" value="TreeGrafter"/>
</dbReference>
<dbReference type="Pfam" id="PF07722">
    <property type="entry name" value="Peptidase_C26"/>
    <property type="match status" value="1"/>
</dbReference>
<comment type="subcellular location">
    <subcellularLocation>
        <location evidence="1">Secreted</location>
        <location evidence="1">Extracellular space</location>
    </subcellularLocation>
</comment>
<evidence type="ECO:0000256" key="4">
    <source>
        <dbReference type="ARBA" id="ARBA00022729"/>
    </source>
</evidence>
<reference evidence="10" key="2">
    <citation type="submission" date="2025-08" db="UniProtKB">
        <authorList>
            <consortium name="RefSeq"/>
        </authorList>
    </citation>
    <scope>IDENTIFICATION</scope>
</reference>
<dbReference type="OrthoDB" id="64220at2759"/>
<evidence type="ECO:0000256" key="8">
    <source>
        <dbReference type="SAM" id="SignalP"/>
    </source>
</evidence>
<proteinExistence type="inferred from homology"/>
<dbReference type="AlphaFoldDB" id="A0A1S2ZZ83"/>
<dbReference type="InterPro" id="IPR029062">
    <property type="entry name" value="Class_I_gatase-like"/>
</dbReference>
<dbReference type="Proteomes" id="UP001652624">
    <property type="component" value="Chromosome 1"/>
</dbReference>
<dbReference type="InParanoid" id="A0A1S2ZZ83"/>
<dbReference type="GO" id="GO:0005773">
    <property type="term" value="C:vacuole"/>
    <property type="evidence" value="ECO:0007669"/>
    <property type="project" value="TreeGrafter"/>
</dbReference>